<dbReference type="PANTHER" id="PTHR43976">
    <property type="entry name" value="SHORT CHAIN DEHYDROGENASE"/>
    <property type="match status" value="1"/>
</dbReference>
<dbReference type="CDD" id="cd05374">
    <property type="entry name" value="17beta-HSD-like_SDR_c"/>
    <property type="match status" value="1"/>
</dbReference>
<dbReference type="PANTHER" id="PTHR43976:SF16">
    <property type="entry name" value="SHORT-CHAIN DEHYDROGENASE_REDUCTASE FAMILY PROTEIN"/>
    <property type="match status" value="1"/>
</dbReference>
<accession>A0AAD4AHH2</accession>
<evidence type="ECO:0000313" key="4">
    <source>
        <dbReference type="EMBL" id="KAF7769746.1"/>
    </source>
</evidence>
<dbReference type="EMBL" id="AHBZ03000021">
    <property type="protein sequence ID" value="KAF7769746.1"/>
    <property type="molecule type" value="Genomic_DNA"/>
</dbReference>
<dbReference type="InterPro" id="IPR020904">
    <property type="entry name" value="Sc_DH/Rdtase_CS"/>
</dbReference>
<comment type="similarity">
    <text evidence="1 3">Belongs to the short-chain dehydrogenases/reductases (SDR) family.</text>
</comment>
<evidence type="ECO:0000313" key="5">
    <source>
        <dbReference type="Proteomes" id="UP000016487"/>
    </source>
</evidence>
<sequence>MLKQKQFYENDINYRCSTGIGYYCAKKLHQEGYKVIASCKKKSDVEALTSQGLTCIQLDLASNQSIHDGFNRALELCNGQLDALFNNGAYGQPGAVEDLPTDALRAQFEVNVFSWHTLTNLALKHMRTRGTGRIIHNSSVLGLVALPYRGAYNASKFALEGLADTMRMELSQTQIQVSLIEPGPILSKFRENALQAFMKNINVQDSAHADNYQKQLNRLESNSTPQAFTLGPDAVYSKLLHALTAKKAKPRYYVTFPTYLMGYLKRLLSTTMLDKILLKNK</sequence>
<dbReference type="NCBIfam" id="NF004649">
    <property type="entry name" value="PRK05993.1"/>
    <property type="match status" value="1"/>
</dbReference>
<organism evidence="4 5">
    <name type="scientific">Pseudoalteromonas citrea</name>
    <dbReference type="NCBI Taxonomy" id="43655"/>
    <lineage>
        <taxon>Bacteria</taxon>
        <taxon>Pseudomonadati</taxon>
        <taxon>Pseudomonadota</taxon>
        <taxon>Gammaproteobacteria</taxon>
        <taxon>Alteromonadales</taxon>
        <taxon>Pseudoalteromonadaceae</taxon>
        <taxon>Pseudoalteromonas</taxon>
    </lineage>
</organism>
<dbReference type="InterPro" id="IPR002347">
    <property type="entry name" value="SDR_fam"/>
</dbReference>
<dbReference type="InterPro" id="IPR051911">
    <property type="entry name" value="SDR_oxidoreductase"/>
</dbReference>
<dbReference type="PROSITE" id="PS00061">
    <property type="entry name" value="ADH_SHORT"/>
    <property type="match status" value="1"/>
</dbReference>
<gene>
    <name evidence="4" type="ORF">PCIT_a2641</name>
</gene>
<dbReference type="InterPro" id="IPR036291">
    <property type="entry name" value="NAD(P)-bd_dom_sf"/>
</dbReference>
<evidence type="ECO:0000256" key="1">
    <source>
        <dbReference type="ARBA" id="ARBA00006484"/>
    </source>
</evidence>
<dbReference type="PRINTS" id="PR00081">
    <property type="entry name" value="GDHRDH"/>
</dbReference>
<dbReference type="RefSeq" id="WP_010363886.1">
    <property type="nucleotide sequence ID" value="NZ_AHBZ03000021.1"/>
</dbReference>
<dbReference type="AlphaFoldDB" id="A0AAD4AHH2"/>
<keyword evidence="2" id="KW-0560">Oxidoreductase</keyword>
<evidence type="ECO:0000256" key="3">
    <source>
        <dbReference type="RuleBase" id="RU000363"/>
    </source>
</evidence>
<protein>
    <recommendedName>
        <fullName evidence="6">Short-chain dehydrogenase</fullName>
    </recommendedName>
</protein>
<dbReference type="SUPFAM" id="SSF51735">
    <property type="entry name" value="NAD(P)-binding Rossmann-fold domains"/>
    <property type="match status" value="1"/>
</dbReference>
<dbReference type="PRINTS" id="PR00080">
    <property type="entry name" value="SDRFAMILY"/>
</dbReference>
<evidence type="ECO:0008006" key="6">
    <source>
        <dbReference type="Google" id="ProtNLM"/>
    </source>
</evidence>
<dbReference type="GO" id="GO:0016491">
    <property type="term" value="F:oxidoreductase activity"/>
    <property type="evidence" value="ECO:0007669"/>
    <property type="project" value="UniProtKB-KW"/>
</dbReference>
<dbReference type="Proteomes" id="UP000016487">
    <property type="component" value="Unassembled WGS sequence"/>
</dbReference>
<evidence type="ECO:0000256" key="2">
    <source>
        <dbReference type="ARBA" id="ARBA00023002"/>
    </source>
</evidence>
<name>A0AAD4AHH2_9GAMM</name>
<reference evidence="4" key="2">
    <citation type="submission" date="2015-03" db="EMBL/GenBank/DDBJ databases">
        <title>Genome sequence of Pseudoalteromonas citrea.</title>
        <authorList>
            <person name="Xie B.-B."/>
            <person name="Rong J.-C."/>
            <person name="Qin Q.-L."/>
            <person name="Zhang Y.-Z."/>
        </authorList>
    </citation>
    <scope>NUCLEOTIDE SEQUENCE</scope>
    <source>
        <strain evidence="4">DSM 8771</strain>
    </source>
</reference>
<comment type="caution">
    <text evidence="4">The sequence shown here is derived from an EMBL/GenBank/DDBJ whole genome shotgun (WGS) entry which is preliminary data.</text>
</comment>
<dbReference type="Gene3D" id="3.40.50.720">
    <property type="entry name" value="NAD(P)-binding Rossmann-like Domain"/>
    <property type="match status" value="1"/>
</dbReference>
<dbReference type="Pfam" id="PF00106">
    <property type="entry name" value="adh_short"/>
    <property type="match status" value="1"/>
</dbReference>
<proteinExistence type="inferred from homology"/>
<reference evidence="4" key="1">
    <citation type="journal article" date="2012" name="J. Bacteriol.">
        <title>Genome sequences of type strains of seven species of the marine bacterium Pseudoalteromonas.</title>
        <authorList>
            <person name="Xie B.B."/>
            <person name="Shu Y.L."/>
            <person name="Qin Q.L."/>
            <person name="Rong J.C."/>
            <person name="Zhang X.Y."/>
            <person name="Chen X.L."/>
            <person name="Shi M."/>
            <person name="He H.L."/>
            <person name="Zhou B.C."/>
            <person name="Zhang Y.Z."/>
        </authorList>
    </citation>
    <scope>NUCLEOTIDE SEQUENCE</scope>
    <source>
        <strain evidence="4">DSM 8771</strain>
    </source>
</reference>